<organism evidence="1 2">
    <name type="scientific">Prosthecochloris marina</name>
    <dbReference type="NCBI Taxonomy" id="2017681"/>
    <lineage>
        <taxon>Bacteria</taxon>
        <taxon>Pseudomonadati</taxon>
        <taxon>Chlorobiota</taxon>
        <taxon>Chlorobiia</taxon>
        <taxon>Chlorobiales</taxon>
        <taxon>Chlorobiaceae</taxon>
        <taxon>Prosthecochloris</taxon>
    </lineage>
</organism>
<keyword evidence="2" id="KW-1185">Reference proteome</keyword>
<proteinExistence type="predicted"/>
<gene>
    <name evidence="1" type="ORF">CR164_09275</name>
</gene>
<name>A0A317T846_9CHLB</name>
<dbReference type="EMBL" id="PDNZ01000006">
    <property type="protein sequence ID" value="PWW81591.1"/>
    <property type="molecule type" value="Genomic_DNA"/>
</dbReference>
<evidence type="ECO:0000313" key="1">
    <source>
        <dbReference type="EMBL" id="PWW81591.1"/>
    </source>
</evidence>
<accession>A0A317T846</accession>
<protein>
    <submittedName>
        <fullName evidence="1">Uncharacterized protein</fullName>
    </submittedName>
</protein>
<evidence type="ECO:0000313" key="2">
    <source>
        <dbReference type="Proteomes" id="UP000246278"/>
    </source>
</evidence>
<reference evidence="2" key="1">
    <citation type="submission" date="2017-10" db="EMBL/GenBank/DDBJ databases">
        <authorList>
            <person name="Gaisin V.A."/>
            <person name="Rysina M.S."/>
            <person name="Grouzdev D.S."/>
        </authorList>
    </citation>
    <scope>NUCLEOTIDE SEQUENCE [LARGE SCALE GENOMIC DNA]</scope>
    <source>
        <strain evidence="2">V1</strain>
    </source>
</reference>
<dbReference type="AlphaFoldDB" id="A0A317T846"/>
<dbReference type="RefSeq" id="WP_110023710.1">
    <property type="nucleotide sequence ID" value="NZ_PDNZ01000006.1"/>
</dbReference>
<dbReference type="Proteomes" id="UP000246278">
    <property type="component" value="Unassembled WGS sequence"/>
</dbReference>
<comment type="caution">
    <text evidence="1">The sequence shown here is derived from an EMBL/GenBank/DDBJ whole genome shotgun (WGS) entry which is preliminary data.</text>
</comment>
<sequence length="91" mass="8961">MAKTNEAKIKSLNDRKIDVALNIQELYMELAKIDAEILRAGGMIPVGGTIGGTIGGVTGGTIGGTVGGTIGGTIGGTMVDIAGTIGATGRC</sequence>